<dbReference type="STRING" id="27349.A0A0L6UAM4"/>
<evidence type="ECO:0000256" key="1">
    <source>
        <dbReference type="SAM" id="MobiDB-lite"/>
    </source>
</evidence>
<feature type="region of interest" description="Disordered" evidence="1">
    <location>
        <begin position="1"/>
        <end position="47"/>
    </location>
</feature>
<protein>
    <submittedName>
        <fullName evidence="2">Uncharacterized protein</fullName>
    </submittedName>
</protein>
<gene>
    <name evidence="2" type="ORF">VP01_798g8</name>
</gene>
<name>A0A0L6UAM4_9BASI</name>
<sequence length="177" mass="20082">MPPKIKSNQKKSTSKKVTPNVKKSTPLRGQPPNKSTRKTEVKNSSEYDATDKIAPAVGCPAKGKINGFEMMAINLQNQSPSKINLTPHQMKDQFNTNKEKYKKVHTKSITIDEKLESMCLHHHDMNKLIEDLSFVNPWYKVDVQADNKITKSSTSEPSGNEIRSKLVTWKATIIYFH</sequence>
<accession>A0A0L6UAM4</accession>
<dbReference type="AlphaFoldDB" id="A0A0L6UAM4"/>
<evidence type="ECO:0000313" key="3">
    <source>
        <dbReference type="Proteomes" id="UP000037035"/>
    </source>
</evidence>
<keyword evidence="3" id="KW-1185">Reference proteome</keyword>
<feature type="compositionally biased region" description="Basic and acidic residues" evidence="1">
    <location>
        <begin position="37"/>
        <end position="47"/>
    </location>
</feature>
<comment type="caution">
    <text evidence="2">The sequence shown here is derived from an EMBL/GenBank/DDBJ whole genome shotgun (WGS) entry which is preliminary data.</text>
</comment>
<dbReference type="EMBL" id="LAVV01013482">
    <property type="protein sequence ID" value="KNZ45618.1"/>
    <property type="molecule type" value="Genomic_DNA"/>
</dbReference>
<evidence type="ECO:0000313" key="2">
    <source>
        <dbReference type="EMBL" id="KNZ45618.1"/>
    </source>
</evidence>
<dbReference type="VEuPathDB" id="FungiDB:VP01_798g8"/>
<organism evidence="2 3">
    <name type="scientific">Puccinia sorghi</name>
    <dbReference type="NCBI Taxonomy" id="27349"/>
    <lineage>
        <taxon>Eukaryota</taxon>
        <taxon>Fungi</taxon>
        <taxon>Dikarya</taxon>
        <taxon>Basidiomycota</taxon>
        <taxon>Pucciniomycotina</taxon>
        <taxon>Pucciniomycetes</taxon>
        <taxon>Pucciniales</taxon>
        <taxon>Pucciniaceae</taxon>
        <taxon>Puccinia</taxon>
    </lineage>
</organism>
<reference evidence="2 3" key="1">
    <citation type="submission" date="2015-08" db="EMBL/GenBank/DDBJ databases">
        <title>Next Generation Sequencing and Analysis of the Genome of Puccinia sorghi L Schw, the Causal Agent of Maize Common Rust.</title>
        <authorList>
            <person name="Rochi L."/>
            <person name="Burguener G."/>
            <person name="Darino M."/>
            <person name="Turjanski A."/>
            <person name="Kreff E."/>
            <person name="Dieguez M.J."/>
            <person name="Sacco F."/>
        </authorList>
    </citation>
    <scope>NUCLEOTIDE SEQUENCE [LARGE SCALE GENOMIC DNA]</scope>
    <source>
        <strain evidence="2 3">RO10H11247</strain>
    </source>
</reference>
<dbReference type="OrthoDB" id="2507176at2759"/>
<dbReference type="Proteomes" id="UP000037035">
    <property type="component" value="Unassembled WGS sequence"/>
</dbReference>
<proteinExistence type="predicted"/>